<evidence type="ECO:0000256" key="4">
    <source>
        <dbReference type="ARBA" id="ARBA00022454"/>
    </source>
</evidence>
<evidence type="ECO:0000256" key="15">
    <source>
        <dbReference type="ARBA" id="ARBA00023163"/>
    </source>
</evidence>
<keyword evidence="8" id="KW-0808">Transferase</keyword>
<dbReference type="SMART" id="SM00317">
    <property type="entry name" value="SET"/>
    <property type="match status" value="1"/>
</dbReference>
<dbReference type="Gene3D" id="2.170.270.10">
    <property type="entry name" value="SET domain"/>
    <property type="match status" value="1"/>
</dbReference>
<dbReference type="PROSITE" id="PS01159">
    <property type="entry name" value="WW_DOMAIN_1"/>
    <property type="match status" value="1"/>
</dbReference>
<dbReference type="InterPro" id="IPR001214">
    <property type="entry name" value="SET_dom"/>
</dbReference>
<evidence type="ECO:0000259" key="20">
    <source>
        <dbReference type="PROSITE" id="PS50868"/>
    </source>
</evidence>
<evidence type="ECO:0000259" key="21">
    <source>
        <dbReference type="PROSITE" id="PS51215"/>
    </source>
</evidence>
<gene>
    <name evidence="22" type="primary">Setd2</name>
    <name evidence="22" type="ORF">TNIN_200321</name>
</gene>
<dbReference type="InterPro" id="IPR046341">
    <property type="entry name" value="SET_dom_sf"/>
</dbReference>
<dbReference type="Gene3D" id="1.10.1740.100">
    <property type="entry name" value="Set2, Rpb1 interacting domain"/>
    <property type="match status" value="1"/>
</dbReference>
<dbReference type="InterPro" id="IPR042294">
    <property type="entry name" value="SETD2_animal"/>
</dbReference>
<dbReference type="GO" id="GO:0006355">
    <property type="term" value="P:regulation of DNA-templated transcription"/>
    <property type="evidence" value="ECO:0007669"/>
    <property type="project" value="InterPro"/>
</dbReference>
<dbReference type="PANTHER" id="PTHR46711">
    <property type="entry name" value="HISTONE-LYSINE N-METHYLTRANSFERASE SETD2"/>
    <property type="match status" value="1"/>
</dbReference>
<keyword evidence="15" id="KW-0804">Transcription</keyword>
<dbReference type="PROSITE" id="PS50280">
    <property type="entry name" value="SET"/>
    <property type="match status" value="1"/>
</dbReference>
<keyword evidence="7" id="KW-0489">Methyltransferase</keyword>
<keyword evidence="6" id="KW-0597">Phosphoprotein</keyword>
<dbReference type="FunFam" id="2.170.270.10:FF:000016">
    <property type="entry name" value="Histone-lysine N-methyltransferase"/>
    <property type="match status" value="1"/>
</dbReference>
<dbReference type="InterPro" id="IPR001202">
    <property type="entry name" value="WW_dom"/>
</dbReference>
<evidence type="ECO:0000256" key="8">
    <source>
        <dbReference type="ARBA" id="ARBA00022679"/>
    </source>
</evidence>
<dbReference type="AlphaFoldDB" id="A0A8X7BUG1"/>
<dbReference type="InterPro" id="IPR036020">
    <property type="entry name" value="WW_dom_sf"/>
</dbReference>
<reference evidence="22" key="1">
    <citation type="submission" date="2020-08" db="EMBL/GenBank/DDBJ databases">
        <title>Multicomponent nature underlies the extraordinary mechanical properties of spider dragline silk.</title>
        <authorList>
            <person name="Kono N."/>
            <person name="Nakamura H."/>
            <person name="Mori M."/>
            <person name="Yoshida Y."/>
            <person name="Ohtoshi R."/>
            <person name="Malay A.D."/>
            <person name="Moran D.A.P."/>
            <person name="Tomita M."/>
            <person name="Numata K."/>
            <person name="Arakawa K."/>
        </authorList>
    </citation>
    <scope>NUCLEOTIDE SEQUENCE</scope>
</reference>
<keyword evidence="23" id="KW-1185">Reference proteome</keyword>
<name>A0A8X7BUG1_9ARAC</name>
<evidence type="ECO:0000256" key="13">
    <source>
        <dbReference type="ARBA" id="ARBA00022853"/>
    </source>
</evidence>
<dbReference type="Pfam" id="PF08236">
    <property type="entry name" value="SRI"/>
    <property type="match status" value="1"/>
</dbReference>
<dbReference type="CDD" id="cd00201">
    <property type="entry name" value="WW"/>
    <property type="match status" value="1"/>
</dbReference>
<evidence type="ECO:0000256" key="11">
    <source>
        <dbReference type="ARBA" id="ARBA00022782"/>
    </source>
</evidence>
<evidence type="ECO:0000256" key="5">
    <source>
        <dbReference type="ARBA" id="ARBA00022473"/>
    </source>
</evidence>
<dbReference type="InterPro" id="IPR003616">
    <property type="entry name" value="Post-SET_dom"/>
</dbReference>
<evidence type="ECO:0000313" key="22">
    <source>
        <dbReference type="EMBL" id="GFY43052.1"/>
    </source>
</evidence>
<feature type="region of interest" description="Disordered" evidence="17">
    <location>
        <begin position="528"/>
        <end position="547"/>
    </location>
</feature>
<dbReference type="GO" id="GO:0030154">
    <property type="term" value="P:cell differentiation"/>
    <property type="evidence" value="ECO:0007669"/>
    <property type="project" value="UniProtKB-KW"/>
</dbReference>
<comment type="caution">
    <text evidence="22">The sequence shown here is derived from an EMBL/GenBank/DDBJ whole genome shotgun (WGS) entry which is preliminary data.</text>
</comment>
<feature type="region of interest" description="Disordered" evidence="17">
    <location>
        <begin position="1047"/>
        <end position="1066"/>
    </location>
</feature>
<feature type="compositionally biased region" description="Basic residues" evidence="17">
    <location>
        <begin position="1047"/>
        <end position="1059"/>
    </location>
</feature>
<evidence type="ECO:0000256" key="6">
    <source>
        <dbReference type="ARBA" id="ARBA00022553"/>
    </source>
</evidence>
<evidence type="ECO:0000256" key="14">
    <source>
        <dbReference type="ARBA" id="ARBA00023015"/>
    </source>
</evidence>
<dbReference type="InterPro" id="IPR006560">
    <property type="entry name" value="AWS_dom"/>
</dbReference>
<feature type="domain" description="AWS" evidence="21">
    <location>
        <begin position="100"/>
        <end position="153"/>
    </location>
</feature>
<keyword evidence="14" id="KW-0805">Transcription regulation</keyword>
<accession>A0A8X7BUG1</accession>
<keyword evidence="5" id="KW-0217">Developmental protein</keyword>
<dbReference type="PROSITE" id="PS51215">
    <property type="entry name" value="AWS"/>
    <property type="match status" value="1"/>
</dbReference>
<evidence type="ECO:0000256" key="17">
    <source>
        <dbReference type="SAM" id="MobiDB-lite"/>
    </source>
</evidence>
<evidence type="ECO:0000256" key="7">
    <source>
        <dbReference type="ARBA" id="ARBA00022603"/>
    </source>
</evidence>
<dbReference type="GO" id="GO:0005694">
    <property type="term" value="C:chromosome"/>
    <property type="evidence" value="ECO:0007669"/>
    <property type="project" value="UniProtKB-SubCell"/>
</dbReference>
<feature type="region of interest" description="Disordered" evidence="17">
    <location>
        <begin position="462"/>
        <end position="487"/>
    </location>
</feature>
<evidence type="ECO:0000313" key="23">
    <source>
        <dbReference type="Proteomes" id="UP000886998"/>
    </source>
</evidence>
<proteinExistence type="predicted"/>
<dbReference type="InterPro" id="IPR013257">
    <property type="entry name" value="SRI"/>
</dbReference>
<dbReference type="GO" id="GO:0046872">
    <property type="term" value="F:metal ion binding"/>
    <property type="evidence" value="ECO:0007669"/>
    <property type="project" value="UniProtKB-KW"/>
</dbReference>
<evidence type="ECO:0000259" key="19">
    <source>
        <dbReference type="PROSITE" id="PS50280"/>
    </source>
</evidence>
<keyword evidence="10" id="KW-0479">Metal-binding</keyword>
<sequence>MANKSNSFHCNESLIKVENKESAMKPEKVKSRWRRSSEMEIGEKSTLCPKDLEKEAILPNFEEPNAALTLDKKESIPEYVALQENMYLFERKRTKRKKEVRRLLCECTLSKEERENSVPGCRDECLNRLLMIECGSRCATGEACSNKRFQKRLYAKVEPFKTLKKGWGLKLLEDVPVGNFVIEYVGEVLSRHAFKQRVKQYAREKSNHYYFMALKTDEIIDATNKGNLSRFMNHSCDPNCETQKWTVNGELRIGFFAKRDLKAGEELTFDYQFQRYGREAQKCYCESELCTGYIGVSKEISLDVTNKTINKRKKGSEEKKRDVLEDLILEEEIEKLCENGGLRNKDDTLILSRLMVRAEDFHSRYRLLEIILGTSEIGYLRLFLDYHGLSLLWSWMVDLTDPKLKMKILQVLSFLPVPNKTMLLESKVYFVVERWASNIHANESHADLQNSNEISNEKNFTSHMKKMKTSDTSDSETDGTVSQSESILNVTTSRQDEMNANRIYGSVVNQYLEDGCVSSTITSDVEENGGRIPDVLSRSDEESGDATDLHKYTNTEISIIANNLLSCWKDLKEDFRIPRRERQKYGGRSVCRHGKYEVCKHCSNSGPMFGRHKIPVIANSRKDRSRDSFHIQEKVWGRRNSASEDKPRKVLLPTPKVLTKEERRLLFERKVLENDQKKALNKKQQFTEPSTLIDCTSNVLQNTNSDFSFISSESNYCNPKSECYSFPAPENTTVPFDQYYYNTNELQLGRPPLLPTPGPTSNTLNPESLPATNPLNPGPLPITSNALNPGPLPITNNALNPGLPIANNALGALPITSTIVNPGTLPMIENSNTIYSPNVYHSSHLQVPVLGPPPVSQPSNNLTPCQNNPTAPSTNLMVVNSSPIVPTLPAVNAEANISTSKEAVQSTLYTGVQNSACVSGPTSFPTSALFTPYVASQIPYAVNPNNGYYAQQQVTISVSEQISIQPTCSNNDTNDSEAIPKIPSMKLPPNWKTATDTKGNVYFYHMLTRQTQWHPPSFNEKAENIEDDTPTYDEILPKVNKQIAKHARRSHRKHLKKKSTTTAAADTSSSINTEIAKKIKELFRTKMSSFVVQCLNPYHREDCRVGKITSCEDFKYLARKLTHFVMTKELKHCKMVEDLECNDNVKFKARDFIHKYMSKFGPLYKKERCDSPMNF</sequence>
<dbReference type="InterPro" id="IPR038190">
    <property type="entry name" value="SRI_sf"/>
</dbReference>
<keyword evidence="9" id="KW-0949">S-adenosyl-L-methionine</keyword>
<protein>
    <recommendedName>
        <fullName evidence="3">[histone H3]-lysine(36) N-trimethyltransferase</fullName>
        <ecNumber evidence="3">2.1.1.359</ecNumber>
    </recommendedName>
</protein>
<dbReference type="EMBL" id="BMAV01003452">
    <property type="protein sequence ID" value="GFY43052.1"/>
    <property type="molecule type" value="Genomic_DNA"/>
</dbReference>
<evidence type="ECO:0000256" key="9">
    <source>
        <dbReference type="ARBA" id="ARBA00022691"/>
    </source>
</evidence>
<dbReference type="GO" id="GO:0005634">
    <property type="term" value="C:nucleus"/>
    <property type="evidence" value="ECO:0007669"/>
    <property type="project" value="UniProtKB-SubCell"/>
</dbReference>
<dbReference type="Gene3D" id="2.20.70.10">
    <property type="match status" value="1"/>
</dbReference>
<keyword evidence="12" id="KW-0862">Zinc</keyword>
<dbReference type="PROSITE" id="PS50868">
    <property type="entry name" value="POST_SET"/>
    <property type="match status" value="1"/>
</dbReference>
<keyword evidence="11" id="KW-0221">Differentiation</keyword>
<organism evidence="22 23">
    <name type="scientific">Trichonephila inaurata madagascariensis</name>
    <dbReference type="NCBI Taxonomy" id="2747483"/>
    <lineage>
        <taxon>Eukaryota</taxon>
        <taxon>Metazoa</taxon>
        <taxon>Ecdysozoa</taxon>
        <taxon>Arthropoda</taxon>
        <taxon>Chelicerata</taxon>
        <taxon>Arachnida</taxon>
        <taxon>Araneae</taxon>
        <taxon>Araneomorphae</taxon>
        <taxon>Entelegynae</taxon>
        <taxon>Araneoidea</taxon>
        <taxon>Nephilidae</taxon>
        <taxon>Trichonephila</taxon>
        <taxon>Trichonephila inaurata</taxon>
    </lineage>
</organism>
<dbReference type="OrthoDB" id="308383at2759"/>
<dbReference type="SUPFAM" id="SSF51045">
    <property type="entry name" value="WW domain"/>
    <property type="match status" value="1"/>
</dbReference>
<evidence type="ECO:0000256" key="3">
    <source>
        <dbReference type="ARBA" id="ARBA00012178"/>
    </source>
</evidence>
<comment type="subcellular location">
    <subcellularLocation>
        <location evidence="2">Chromosome</location>
    </subcellularLocation>
    <subcellularLocation>
        <location evidence="1">Nucleus</location>
    </subcellularLocation>
</comment>
<keyword evidence="4" id="KW-0158">Chromosome</keyword>
<dbReference type="PROSITE" id="PS50020">
    <property type="entry name" value="WW_DOMAIN_2"/>
    <property type="match status" value="1"/>
</dbReference>
<dbReference type="Pfam" id="PF00397">
    <property type="entry name" value="WW"/>
    <property type="match status" value="1"/>
</dbReference>
<evidence type="ECO:0000256" key="2">
    <source>
        <dbReference type="ARBA" id="ARBA00004286"/>
    </source>
</evidence>
<dbReference type="GO" id="GO:0032259">
    <property type="term" value="P:methylation"/>
    <property type="evidence" value="ECO:0007669"/>
    <property type="project" value="UniProtKB-KW"/>
</dbReference>
<dbReference type="SUPFAM" id="SSF82199">
    <property type="entry name" value="SET domain"/>
    <property type="match status" value="1"/>
</dbReference>
<feature type="compositionally biased region" description="Basic and acidic residues" evidence="17">
    <location>
        <begin position="537"/>
        <end position="547"/>
    </location>
</feature>
<keyword evidence="16" id="KW-0539">Nucleus</keyword>
<feature type="domain" description="SET" evidence="19">
    <location>
        <begin position="155"/>
        <end position="272"/>
    </location>
</feature>
<feature type="domain" description="Post-SET" evidence="20">
    <location>
        <begin position="279"/>
        <end position="295"/>
    </location>
</feature>
<evidence type="ECO:0000259" key="18">
    <source>
        <dbReference type="PROSITE" id="PS50020"/>
    </source>
</evidence>
<dbReference type="Pfam" id="PF00856">
    <property type="entry name" value="SET"/>
    <property type="match status" value="1"/>
</dbReference>
<dbReference type="Pfam" id="PF17907">
    <property type="entry name" value="AWS"/>
    <property type="match status" value="1"/>
</dbReference>
<dbReference type="Proteomes" id="UP000886998">
    <property type="component" value="Unassembled WGS sequence"/>
</dbReference>
<dbReference type="PANTHER" id="PTHR46711:SF1">
    <property type="entry name" value="HISTONE-LYSINE N-METHYLTRANSFERASE SETD2"/>
    <property type="match status" value="1"/>
</dbReference>
<evidence type="ECO:0000256" key="12">
    <source>
        <dbReference type="ARBA" id="ARBA00022833"/>
    </source>
</evidence>
<evidence type="ECO:0000256" key="1">
    <source>
        <dbReference type="ARBA" id="ARBA00004123"/>
    </source>
</evidence>
<evidence type="ECO:0000256" key="10">
    <source>
        <dbReference type="ARBA" id="ARBA00022723"/>
    </source>
</evidence>
<feature type="domain" description="WW" evidence="18">
    <location>
        <begin position="985"/>
        <end position="1018"/>
    </location>
</feature>
<keyword evidence="13" id="KW-0156">Chromatin regulator</keyword>
<evidence type="ECO:0000256" key="16">
    <source>
        <dbReference type="ARBA" id="ARBA00023242"/>
    </source>
</evidence>
<dbReference type="SMART" id="SM00456">
    <property type="entry name" value="WW"/>
    <property type="match status" value="1"/>
</dbReference>
<dbReference type="InterPro" id="IPR044437">
    <property type="entry name" value="SETD2/Set2_SET"/>
</dbReference>
<dbReference type="GO" id="GO:0140955">
    <property type="term" value="F:histone H3K36 trimethyltransferase activity"/>
    <property type="evidence" value="ECO:0007669"/>
    <property type="project" value="UniProtKB-EC"/>
</dbReference>
<dbReference type="CDD" id="cd19172">
    <property type="entry name" value="SET_SETD2"/>
    <property type="match status" value="1"/>
</dbReference>
<dbReference type="SMART" id="SM00570">
    <property type="entry name" value="AWS"/>
    <property type="match status" value="1"/>
</dbReference>
<dbReference type="EC" id="2.1.1.359" evidence="3"/>